<evidence type="ECO:0000313" key="2">
    <source>
        <dbReference type="EMBL" id="MFC5454857.1"/>
    </source>
</evidence>
<feature type="chain" id="PRO_5046635319" evidence="1">
    <location>
        <begin position="20"/>
        <end position="210"/>
    </location>
</feature>
<reference evidence="3" key="1">
    <citation type="journal article" date="2019" name="Int. J. Syst. Evol. Microbiol.">
        <title>The Global Catalogue of Microorganisms (GCM) 10K type strain sequencing project: providing services to taxonomists for standard genome sequencing and annotation.</title>
        <authorList>
            <consortium name="The Broad Institute Genomics Platform"/>
            <consortium name="The Broad Institute Genome Sequencing Center for Infectious Disease"/>
            <person name="Wu L."/>
            <person name="Ma J."/>
        </authorList>
    </citation>
    <scope>NUCLEOTIDE SEQUENCE [LARGE SCALE GENOMIC DNA]</scope>
    <source>
        <strain evidence="3">CGMCC 4.1469</strain>
    </source>
</reference>
<name>A0ABW0KPF7_9BACT</name>
<proteinExistence type="predicted"/>
<evidence type="ECO:0000256" key="1">
    <source>
        <dbReference type="SAM" id="SignalP"/>
    </source>
</evidence>
<evidence type="ECO:0000313" key="3">
    <source>
        <dbReference type="Proteomes" id="UP001596052"/>
    </source>
</evidence>
<dbReference type="Proteomes" id="UP001596052">
    <property type="component" value="Unassembled WGS sequence"/>
</dbReference>
<dbReference type="InterPro" id="IPR049970">
    <property type="entry name" value="Amuc_1102-like"/>
</dbReference>
<sequence>MKSLSLIFASLLLANAVQAQAPAAGDKLPGVKVKIKGVEVAEQQTPMLEVSNIKMKRWNPKNWIELDVEFDIKLPEEAGGRKGTYASMQLNIYVALNHTTKEGKREVITGTLDLVDIPADEPCHALAYISPSTLKSIFQKDFVTAASDVQGWGIEFVAEGKVVAAKSSIGNKPWWENKETFAMLQGMLLNKLQTPFANVFGDYDVQVKAK</sequence>
<organism evidence="2 3">
    <name type="scientific">Prosthecobacter fluviatilis</name>
    <dbReference type="NCBI Taxonomy" id="445931"/>
    <lineage>
        <taxon>Bacteria</taxon>
        <taxon>Pseudomonadati</taxon>
        <taxon>Verrucomicrobiota</taxon>
        <taxon>Verrucomicrobiia</taxon>
        <taxon>Verrucomicrobiales</taxon>
        <taxon>Verrucomicrobiaceae</taxon>
        <taxon>Prosthecobacter</taxon>
    </lineage>
</organism>
<keyword evidence="1" id="KW-0732">Signal</keyword>
<accession>A0ABW0KPF7</accession>
<dbReference type="RefSeq" id="WP_377165367.1">
    <property type="nucleotide sequence ID" value="NZ_JBHSMQ010000002.1"/>
</dbReference>
<gene>
    <name evidence="2" type="ORF">ACFQDI_08340</name>
</gene>
<dbReference type="NCBIfam" id="NF042424">
    <property type="entry name" value="Amuc_1102_rel"/>
    <property type="match status" value="1"/>
</dbReference>
<protein>
    <submittedName>
        <fullName evidence="2">Amuc_1102 family pilus-like protein</fullName>
    </submittedName>
</protein>
<feature type="signal peptide" evidence="1">
    <location>
        <begin position="1"/>
        <end position="19"/>
    </location>
</feature>
<dbReference type="EMBL" id="JBHSMQ010000002">
    <property type="protein sequence ID" value="MFC5454857.1"/>
    <property type="molecule type" value="Genomic_DNA"/>
</dbReference>
<comment type="caution">
    <text evidence="2">The sequence shown here is derived from an EMBL/GenBank/DDBJ whole genome shotgun (WGS) entry which is preliminary data.</text>
</comment>
<keyword evidence="3" id="KW-1185">Reference proteome</keyword>